<dbReference type="RefSeq" id="WP_314005474.1">
    <property type="nucleotide sequence ID" value="NZ_JASJOR010000009.1"/>
</dbReference>
<gene>
    <name evidence="1" type="ORF">QNI19_37815</name>
</gene>
<comment type="caution">
    <text evidence="1">The sequence shown here is derived from an EMBL/GenBank/DDBJ whole genome shotgun (WGS) entry which is preliminary data.</text>
</comment>
<organism evidence="1 2">
    <name type="scientific">Xanthocytophaga flava</name>
    <dbReference type="NCBI Taxonomy" id="3048013"/>
    <lineage>
        <taxon>Bacteria</taxon>
        <taxon>Pseudomonadati</taxon>
        <taxon>Bacteroidota</taxon>
        <taxon>Cytophagia</taxon>
        <taxon>Cytophagales</taxon>
        <taxon>Rhodocytophagaceae</taxon>
        <taxon>Xanthocytophaga</taxon>
    </lineage>
</organism>
<reference evidence="1 2" key="1">
    <citation type="submission" date="2023-05" db="EMBL/GenBank/DDBJ databases">
        <authorList>
            <person name="Zhang X."/>
        </authorList>
    </citation>
    <scope>NUCLEOTIDE SEQUENCE [LARGE SCALE GENOMIC DNA]</scope>
    <source>
        <strain evidence="1 2">DM2B3-1</strain>
    </source>
</reference>
<keyword evidence="2" id="KW-1185">Reference proteome</keyword>
<protein>
    <submittedName>
        <fullName evidence="1">Uncharacterized protein</fullName>
    </submittedName>
</protein>
<name>A0ABT7CY97_9BACT</name>
<sequence length="171" mass="19865">MTINKLLKDTINDPNIIVSTTVIMHTITFNFQNGITKTFPLDPKNAIDSLLLKSNQTNVPINLAVEYLKSIIEKLDYIRLVKAIRGKIDRVNYITDSVPYPILEIVYSLKAFNKVNYYYRNTVFTQNALFHLTYNEKWLIDIAAVRPLVKKDGEDFINRLLENLYIDTLHL</sequence>
<proteinExistence type="predicted"/>
<evidence type="ECO:0000313" key="1">
    <source>
        <dbReference type="EMBL" id="MDJ1498751.1"/>
    </source>
</evidence>
<dbReference type="EMBL" id="JASJOT010000058">
    <property type="protein sequence ID" value="MDJ1498751.1"/>
    <property type="molecule type" value="Genomic_DNA"/>
</dbReference>
<accession>A0ABT7CY97</accession>
<evidence type="ECO:0000313" key="2">
    <source>
        <dbReference type="Proteomes" id="UP001228581"/>
    </source>
</evidence>
<dbReference type="Proteomes" id="UP001228581">
    <property type="component" value="Unassembled WGS sequence"/>
</dbReference>